<evidence type="ECO:0000256" key="1">
    <source>
        <dbReference type="ARBA" id="ARBA00004429"/>
    </source>
</evidence>
<name>A0A7X2NNB8_9CLOT</name>
<dbReference type="GO" id="GO:0055085">
    <property type="term" value="P:transmembrane transport"/>
    <property type="evidence" value="ECO:0007669"/>
    <property type="project" value="InterPro"/>
</dbReference>
<sequence>MANLKKKLQLDSVNILGLVIKWVLIWFIFSFLVLPNVNLIFKVFVKDGHFTLEAIDKVMRSARAMNSLRNSFLLAMASVITVNISGILIVLFTEYFDIKGSKILSLGFMTTLIYGGVVLVTGYKFVYGETGIVTKVLMNFFPNLDAGWFVGFGAVLFIMTFSGTSNHMMFLTNAVRNLDYHTIEAAKNMGASQASILFKIVLPTMKPTIFAITVLTFIAGLSTMSGPLIVGGPDFQTINPMIKTFAGMTGSRDIAALLAIILGIATSILLFIMQKIESKGNFISVSKTKARMEKQKIESPVLNVIAHIVAYAMFVIYMLPIMNVLIFSFTDGLTIKTGKITKESFTLENYAKLFRSSTAYRPYLVSIIYSLAAAAIVAVICIVVARIVTKARKKYDKLFEPFILIPWLLPSTMIALGLMMTYDEPRFQLANQVLVATPAILLFAYIIVKIPFSYRMIRAGFVGLDGNMEEAAQAMGAKPYYTMRKVILPIILPVVLSVVVLNFNSLLSEYDLSVFLCHPLFMPLGIVIKQATDETATIDAQAMAFVYTVVLMVISMVALWLGRYGGFEKIKAIFLKKKKGGKALC</sequence>
<dbReference type="GO" id="GO:0005886">
    <property type="term" value="C:plasma membrane"/>
    <property type="evidence" value="ECO:0007669"/>
    <property type="project" value="UniProtKB-SubCell"/>
</dbReference>
<dbReference type="PANTHER" id="PTHR43357:SF4">
    <property type="entry name" value="INNER MEMBRANE ABC TRANSPORTER PERMEASE PROTEIN YDCV"/>
    <property type="match status" value="1"/>
</dbReference>
<dbReference type="RefSeq" id="WP_154472899.1">
    <property type="nucleotide sequence ID" value="NZ_VUMD01000011.1"/>
</dbReference>
<evidence type="ECO:0000256" key="2">
    <source>
        <dbReference type="ARBA" id="ARBA00022448"/>
    </source>
</evidence>
<evidence type="ECO:0000256" key="5">
    <source>
        <dbReference type="ARBA" id="ARBA00022692"/>
    </source>
</evidence>
<feature type="domain" description="ABC transmembrane type-1" evidence="9">
    <location>
        <begin position="363"/>
        <end position="558"/>
    </location>
</feature>
<dbReference type="CDD" id="cd06261">
    <property type="entry name" value="TM_PBP2"/>
    <property type="match status" value="2"/>
</dbReference>
<feature type="transmembrane region" description="Helical" evidence="8">
    <location>
        <begin position="209"/>
        <end position="230"/>
    </location>
</feature>
<keyword evidence="3" id="KW-1003">Cell membrane</keyword>
<feature type="transmembrane region" description="Helical" evidence="8">
    <location>
        <begin position="254"/>
        <end position="273"/>
    </location>
</feature>
<accession>A0A7X2NNB8</accession>
<comment type="caution">
    <text evidence="10">The sequence shown here is derived from an EMBL/GenBank/DDBJ whole genome shotgun (WGS) entry which is preliminary data.</text>
</comment>
<evidence type="ECO:0000256" key="6">
    <source>
        <dbReference type="ARBA" id="ARBA00022989"/>
    </source>
</evidence>
<organism evidence="10 11">
    <name type="scientific">Clostridium porci</name>
    <dbReference type="NCBI Taxonomy" id="2605778"/>
    <lineage>
        <taxon>Bacteria</taxon>
        <taxon>Bacillati</taxon>
        <taxon>Bacillota</taxon>
        <taxon>Clostridia</taxon>
        <taxon>Eubacteriales</taxon>
        <taxon>Clostridiaceae</taxon>
        <taxon>Clostridium</taxon>
    </lineage>
</organism>
<feature type="transmembrane region" description="Helical" evidence="8">
    <location>
        <begin position="146"/>
        <end position="164"/>
    </location>
</feature>
<dbReference type="InterPro" id="IPR000515">
    <property type="entry name" value="MetI-like"/>
</dbReference>
<evidence type="ECO:0000259" key="9">
    <source>
        <dbReference type="PROSITE" id="PS50928"/>
    </source>
</evidence>
<keyword evidence="2 8" id="KW-0813">Transport</keyword>
<comment type="similarity">
    <text evidence="8">Belongs to the binding-protein-dependent transport system permease family.</text>
</comment>
<feature type="transmembrane region" description="Helical" evidence="8">
    <location>
        <begin position="401"/>
        <end position="422"/>
    </location>
</feature>
<dbReference type="Proteomes" id="UP000429958">
    <property type="component" value="Unassembled WGS sequence"/>
</dbReference>
<dbReference type="InterPro" id="IPR035906">
    <property type="entry name" value="MetI-like_sf"/>
</dbReference>
<feature type="transmembrane region" description="Helical" evidence="8">
    <location>
        <begin position="12"/>
        <end position="34"/>
    </location>
</feature>
<feature type="transmembrane region" description="Helical" evidence="8">
    <location>
        <begin position="428"/>
        <end position="448"/>
    </location>
</feature>
<proteinExistence type="inferred from homology"/>
<keyword evidence="7 8" id="KW-0472">Membrane</keyword>
<dbReference type="SUPFAM" id="SSF161098">
    <property type="entry name" value="MetI-like"/>
    <property type="match status" value="2"/>
</dbReference>
<dbReference type="EMBL" id="VUMD01000011">
    <property type="protein sequence ID" value="MSS37453.1"/>
    <property type="molecule type" value="Genomic_DNA"/>
</dbReference>
<protein>
    <submittedName>
        <fullName evidence="10">Iron ABC transporter permease</fullName>
    </submittedName>
</protein>
<dbReference type="AlphaFoldDB" id="A0A7X2NNB8"/>
<gene>
    <name evidence="10" type="ORF">FYJ39_12925</name>
</gene>
<feature type="transmembrane region" description="Helical" evidence="8">
    <location>
        <begin position="301"/>
        <end position="329"/>
    </location>
</feature>
<evidence type="ECO:0000256" key="4">
    <source>
        <dbReference type="ARBA" id="ARBA00022519"/>
    </source>
</evidence>
<feature type="transmembrane region" description="Helical" evidence="8">
    <location>
        <begin position="486"/>
        <end position="504"/>
    </location>
</feature>
<evidence type="ECO:0000256" key="8">
    <source>
        <dbReference type="RuleBase" id="RU363032"/>
    </source>
</evidence>
<comment type="subcellular location">
    <subcellularLocation>
        <location evidence="1">Cell inner membrane</location>
        <topology evidence="1">Multi-pass membrane protein</topology>
    </subcellularLocation>
    <subcellularLocation>
        <location evidence="8">Cell membrane</location>
        <topology evidence="8">Multi-pass membrane protein</topology>
    </subcellularLocation>
</comment>
<keyword evidence="11" id="KW-1185">Reference proteome</keyword>
<feature type="transmembrane region" description="Helical" evidence="8">
    <location>
        <begin position="363"/>
        <end position="389"/>
    </location>
</feature>
<dbReference type="PROSITE" id="PS50928">
    <property type="entry name" value="ABC_TM1"/>
    <property type="match status" value="2"/>
</dbReference>
<feature type="transmembrane region" description="Helical" evidence="8">
    <location>
        <begin position="540"/>
        <end position="561"/>
    </location>
</feature>
<keyword evidence="5 8" id="KW-0812">Transmembrane</keyword>
<evidence type="ECO:0000256" key="7">
    <source>
        <dbReference type="ARBA" id="ARBA00023136"/>
    </source>
</evidence>
<feature type="transmembrane region" description="Helical" evidence="8">
    <location>
        <begin position="72"/>
        <end position="92"/>
    </location>
</feature>
<dbReference type="PANTHER" id="PTHR43357">
    <property type="entry name" value="INNER MEMBRANE ABC TRANSPORTER PERMEASE PROTEIN YDCV"/>
    <property type="match status" value="1"/>
</dbReference>
<evidence type="ECO:0000313" key="10">
    <source>
        <dbReference type="EMBL" id="MSS37453.1"/>
    </source>
</evidence>
<feature type="transmembrane region" description="Helical" evidence="8">
    <location>
        <begin position="104"/>
        <end position="126"/>
    </location>
</feature>
<keyword evidence="6 8" id="KW-1133">Transmembrane helix</keyword>
<dbReference type="Pfam" id="PF00528">
    <property type="entry name" value="BPD_transp_1"/>
    <property type="match status" value="2"/>
</dbReference>
<keyword evidence="4" id="KW-0997">Cell inner membrane</keyword>
<reference evidence="10 11" key="1">
    <citation type="submission" date="2019-08" db="EMBL/GenBank/DDBJ databases">
        <title>In-depth cultivation of the pig gut microbiome towards novel bacterial diversity and tailored functional studies.</title>
        <authorList>
            <person name="Wylensek D."/>
            <person name="Hitch T.C.A."/>
            <person name="Clavel T."/>
        </authorList>
    </citation>
    <scope>NUCLEOTIDE SEQUENCE [LARGE SCALE GENOMIC DNA]</scope>
    <source>
        <strain evidence="10 11">WCA-389-WT-23D1</strain>
    </source>
</reference>
<evidence type="ECO:0000256" key="3">
    <source>
        <dbReference type="ARBA" id="ARBA00022475"/>
    </source>
</evidence>
<evidence type="ECO:0000313" key="11">
    <source>
        <dbReference type="Proteomes" id="UP000429958"/>
    </source>
</evidence>
<dbReference type="Gene3D" id="1.10.3720.10">
    <property type="entry name" value="MetI-like"/>
    <property type="match status" value="2"/>
</dbReference>
<feature type="domain" description="ABC transmembrane type-1" evidence="9">
    <location>
        <begin position="68"/>
        <end position="273"/>
    </location>
</feature>